<evidence type="ECO:0000259" key="3">
    <source>
        <dbReference type="Pfam" id="PF05193"/>
    </source>
</evidence>
<dbReference type="InterPro" id="IPR011249">
    <property type="entry name" value="Metalloenz_LuxS/M16"/>
</dbReference>
<evidence type="ECO:0000256" key="1">
    <source>
        <dbReference type="SAM" id="MobiDB-lite"/>
    </source>
</evidence>
<accession>A0A914EJP1</accession>
<dbReference type="InterPro" id="IPR007863">
    <property type="entry name" value="Peptidase_M16_C"/>
</dbReference>
<feature type="domain" description="Peptidase M16 N-terminal" evidence="2">
    <location>
        <begin position="55"/>
        <end position="143"/>
    </location>
</feature>
<name>A0A914EJP1_9BILA</name>
<dbReference type="AlphaFoldDB" id="A0A914EJP1"/>
<keyword evidence="4" id="KW-1185">Reference proteome</keyword>
<reference evidence="5" key="1">
    <citation type="submission" date="2022-11" db="UniProtKB">
        <authorList>
            <consortium name="WormBaseParasite"/>
        </authorList>
    </citation>
    <scope>IDENTIFICATION</scope>
</reference>
<dbReference type="Pfam" id="PF05193">
    <property type="entry name" value="Peptidase_M16_C"/>
    <property type="match status" value="1"/>
</dbReference>
<dbReference type="GO" id="GO:0046872">
    <property type="term" value="F:metal ion binding"/>
    <property type="evidence" value="ECO:0007669"/>
    <property type="project" value="InterPro"/>
</dbReference>
<evidence type="ECO:0000259" key="2">
    <source>
        <dbReference type="Pfam" id="PF00675"/>
    </source>
</evidence>
<sequence>MVRGIWDICHNVMVNEKVPLALYKSTRSSVRVAVADVPGPMVKGLISFATATNTDDGLPHTLEHLVFMGSKRYPYKGILDVIANRCLASGTNAYTDQDHTAYSLSTVGSNGFLKVLPVYLDHLINPTLTDSQYTTEVHHINGEGKDAGVVYSEMQDGESEMDYLVHWRRKDLVYPTYLEYKVETGGRLKNLRTTCSNDKVRAFHKQFYNLHNMVVIVSGKIDHNELLGVVERFEDEVLKQTPPKFERPFAKPVPPIEKKISSKVLCPSDDTSQGTVQISWLGPSAADVNTVNALEVLFRYLTDSAVAPFQRDFILCDEPLCSSASLYMSEQVTCEIILNFGGADVERIDQLPIKALEKTLAEHKLPEKFDMERMGYMIDRSIKRLMVKMETGPSSVLNNAIIGHQLFGFDEENDVLTKRLNTIGILRELKQQPAQFWANLASEYFTDKYVHVVGLPDADLVSKVAAEEDERIQKQRESLGEEGLKKCGEKLAASIKANTEAKPSEELLDSFMVHELEKFDTFDISTISNINTNVPKKRRTFVDELPFPSILHDAPTKFIEMTLIIDTNAIPLELRHYMMLWFELMFESPAYIDGKLHTFEEVAVLATRDLIARQISTGVSNFYDQFVSFKLKVDAPSYKNIATWSKILLRDLHFDPSRIAITAKKLATHAVEMKRDGHHVASVVMSNTISKPDANTKFYNVISLEKFHNQVSKAAEKSSDEVVAKLNELREALLSCPMNVHFACSTEEMDAVHADAGEWDFLQKKERSPSKANIFTSKPGVTVDWSAVGTTKLASVASTESAFIIQKAPFDQGYDGPDIVEVLLLTQYLSQCEGPLWNSVRGRGLAYGANIYPLADQGSLVLSLYRCSQPVEAYKATKDLILGILDSKEVSPTLFEAAKRSLVCELAASYENVKSACQVSLLSTLRDIPHDYIVKLCQRIWEASEDRVLEKGSPYLRNLFDDNKCVRSITAHPSKVLEIEQAFKNATTIKIENLQVEPPEFKNVTFENDTNEENEVSSDEEEMK</sequence>
<feature type="region of interest" description="Disordered" evidence="1">
    <location>
        <begin position="1005"/>
        <end position="1024"/>
    </location>
</feature>
<dbReference type="SUPFAM" id="SSF63411">
    <property type="entry name" value="LuxS/MPP-like metallohydrolase"/>
    <property type="match status" value="4"/>
</dbReference>
<dbReference type="PANTHER" id="PTHR43016">
    <property type="entry name" value="PRESEQUENCE PROTEASE"/>
    <property type="match status" value="1"/>
</dbReference>
<protein>
    <submittedName>
        <fullName evidence="5">Uncharacterized protein</fullName>
    </submittedName>
</protein>
<dbReference type="InterPro" id="IPR011765">
    <property type="entry name" value="Pept_M16_N"/>
</dbReference>
<dbReference type="Proteomes" id="UP000887540">
    <property type="component" value="Unplaced"/>
</dbReference>
<evidence type="ECO:0000313" key="4">
    <source>
        <dbReference type="Proteomes" id="UP000887540"/>
    </source>
</evidence>
<dbReference type="FunFam" id="3.30.830.10:FF:000031">
    <property type="entry name" value="Putative zinc metalloprotease"/>
    <property type="match status" value="1"/>
</dbReference>
<feature type="compositionally biased region" description="Acidic residues" evidence="1">
    <location>
        <begin position="1009"/>
        <end position="1024"/>
    </location>
</feature>
<evidence type="ECO:0000313" key="5">
    <source>
        <dbReference type="WBParaSite" id="ACRNAN_scaffold8228.g16950.t1"/>
    </source>
</evidence>
<dbReference type="Gene3D" id="3.30.830.10">
    <property type="entry name" value="Metalloenzyme, LuxS/M16 peptidase-like"/>
    <property type="match status" value="4"/>
</dbReference>
<dbReference type="WBParaSite" id="ACRNAN_scaffold8228.g16950.t1">
    <property type="protein sequence ID" value="ACRNAN_scaffold8228.g16950.t1"/>
    <property type="gene ID" value="ACRNAN_scaffold8228.g16950"/>
</dbReference>
<organism evidence="4 5">
    <name type="scientific">Acrobeloides nanus</name>
    <dbReference type="NCBI Taxonomy" id="290746"/>
    <lineage>
        <taxon>Eukaryota</taxon>
        <taxon>Metazoa</taxon>
        <taxon>Ecdysozoa</taxon>
        <taxon>Nematoda</taxon>
        <taxon>Chromadorea</taxon>
        <taxon>Rhabditida</taxon>
        <taxon>Tylenchina</taxon>
        <taxon>Cephalobomorpha</taxon>
        <taxon>Cephaloboidea</taxon>
        <taxon>Cephalobidae</taxon>
        <taxon>Acrobeloides</taxon>
    </lineage>
</organism>
<feature type="domain" description="Peptidase M16 C-terminal" evidence="3">
    <location>
        <begin position="196"/>
        <end position="327"/>
    </location>
</feature>
<dbReference type="Pfam" id="PF00675">
    <property type="entry name" value="Peptidase_M16"/>
    <property type="match status" value="1"/>
</dbReference>
<dbReference type="FunFam" id="3.30.830.10:FF:000015">
    <property type="entry name" value="Putative zinc metalloprotease"/>
    <property type="match status" value="1"/>
</dbReference>
<proteinExistence type="predicted"/>
<dbReference type="PANTHER" id="PTHR43016:SF16">
    <property type="entry name" value="METALLOPROTEASE, PUTATIVE (AFU_ORTHOLOGUE AFUA_4G07610)-RELATED"/>
    <property type="match status" value="1"/>
</dbReference>